<proteinExistence type="predicted"/>
<comment type="caution">
    <text evidence="1">The sequence shown here is derived from an EMBL/GenBank/DDBJ whole genome shotgun (WGS) entry which is preliminary data.</text>
</comment>
<evidence type="ECO:0000313" key="1">
    <source>
        <dbReference type="EMBL" id="MEA3517022.1"/>
    </source>
</evidence>
<reference evidence="1" key="1">
    <citation type="submission" date="2023-12" db="EMBL/GenBank/DDBJ databases">
        <title>Diversity of Rhizobium in root nodule of phaseolus vulgaris.</title>
        <authorList>
            <person name="Wang H."/>
        </authorList>
    </citation>
    <scope>NUCLEOTIDE SEQUENCE</scope>
    <source>
        <strain evidence="1">MJ31</strain>
    </source>
</reference>
<dbReference type="EMBL" id="JAYESG010000003">
    <property type="protein sequence ID" value="MEA3517022.1"/>
    <property type="molecule type" value="Genomic_DNA"/>
</dbReference>
<protein>
    <submittedName>
        <fullName evidence="1">Bro-N domain-containing protein</fullName>
    </submittedName>
</protein>
<keyword evidence="2" id="KW-1185">Reference proteome</keyword>
<evidence type="ECO:0000313" key="2">
    <source>
        <dbReference type="Proteomes" id="UP001304050"/>
    </source>
</evidence>
<dbReference type="Proteomes" id="UP001304050">
    <property type="component" value="Unassembled WGS sequence"/>
</dbReference>
<gene>
    <name evidence="1" type="ORF">U8465_07760</name>
</gene>
<sequence>MHNEPSAKSGRGTPLPLNDIQTLSHQSTPIRFAMVDGRPWFVAADVCKAVGVYNPRHGAANYVRGIPESEKTLARLPSVSRGAPAVLIISESGLDKLLWLALHSVASAWSVLSSLSAQVSDCKGASDVC</sequence>
<accession>A0ACC6MV25</accession>
<name>A0ACC6MV25_9HYPH</name>
<organism evidence="1 2">
    <name type="scientific">Rhizobium mulingense</name>
    <dbReference type="NCBI Taxonomy" id="3031128"/>
    <lineage>
        <taxon>Bacteria</taxon>
        <taxon>Pseudomonadati</taxon>
        <taxon>Pseudomonadota</taxon>
        <taxon>Alphaproteobacteria</taxon>
        <taxon>Hyphomicrobiales</taxon>
        <taxon>Rhizobiaceae</taxon>
        <taxon>Rhizobium/Agrobacterium group</taxon>
        <taxon>Rhizobium</taxon>
    </lineage>
</organism>